<dbReference type="EMBL" id="BMAW01077831">
    <property type="protein sequence ID" value="GFU08369.1"/>
    <property type="molecule type" value="Genomic_DNA"/>
</dbReference>
<dbReference type="Proteomes" id="UP000887013">
    <property type="component" value="Unassembled WGS sequence"/>
</dbReference>
<protein>
    <submittedName>
        <fullName evidence="1">Uncharacterized protein</fullName>
    </submittedName>
</protein>
<gene>
    <name evidence="1" type="ORF">NPIL_269741</name>
</gene>
<accession>A0A8X6QAE7</accession>
<proteinExistence type="predicted"/>
<organism evidence="1 2">
    <name type="scientific">Nephila pilipes</name>
    <name type="common">Giant wood spider</name>
    <name type="synonym">Nephila maculata</name>
    <dbReference type="NCBI Taxonomy" id="299642"/>
    <lineage>
        <taxon>Eukaryota</taxon>
        <taxon>Metazoa</taxon>
        <taxon>Ecdysozoa</taxon>
        <taxon>Arthropoda</taxon>
        <taxon>Chelicerata</taxon>
        <taxon>Arachnida</taxon>
        <taxon>Araneae</taxon>
        <taxon>Araneomorphae</taxon>
        <taxon>Entelegynae</taxon>
        <taxon>Araneoidea</taxon>
        <taxon>Nephilidae</taxon>
        <taxon>Nephila</taxon>
    </lineage>
</organism>
<evidence type="ECO:0000313" key="2">
    <source>
        <dbReference type="Proteomes" id="UP000887013"/>
    </source>
</evidence>
<sequence length="102" mass="11517">MNLLQHRKVHLSKTQSTNSNQWFESLFPPTFTRVSGRFTPKRVPEPFIKTLSIVLITLCVKGAQVWRACALQHLSLYPSPRQPPPGPFQTTVLNIFKASSNG</sequence>
<name>A0A8X6QAE7_NEPPI</name>
<dbReference type="AlphaFoldDB" id="A0A8X6QAE7"/>
<evidence type="ECO:0000313" key="1">
    <source>
        <dbReference type="EMBL" id="GFU08369.1"/>
    </source>
</evidence>
<comment type="caution">
    <text evidence="1">The sequence shown here is derived from an EMBL/GenBank/DDBJ whole genome shotgun (WGS) entry which is preliminary data.</text>
</comment>
<keyword evidence="2" id="KW-1185">Reference proteome</keyword>
<reference evidence="1" key="1">
    <citation type="submission" date="2020-08" db="EMBL/GenBank/DDBJ databases">
        <title>Multicomponent nature underlies the extraordinary mechanical properties of spider dragline silk.</title>
        <authorList>
            <person name="Kono N."/>
            <person name="Nakamura H."/>
            <person name="Mori M."/>
            <person name="Yoshida Y."/>
            <person name="Ohtoshi R."/>
            <person name="Malay A.D."/>
            <person name="Moran D.A.P."/>
            <person name="Tomita M."/>
            <person name="Numata K."/>
            <person name="Arakawa K."/>
        </authorList>
    </citation>
    <scope>NUCLEOTIDE SEQUENCE</scope>
</reference>